<dbReference type="PaxDb" id="2903-EOD37350"/>
<sequence length="278" mass="29620">MVEVPFHSLDRWYDPFSDPGSPKGCLCLTFDDVRNFTAVLKAVPRLRARTTFQNGTPGSDPALGTGGTPASKTTSNATKMVDGYELAPAAAAQLDELLAVVQRLKDEAAPNMTVRVSGGWHVQWIARVNKSSAVGDYYAYRRDDPSRRCRSRRELLRALSASDPADVSHSSLFSSARSDRDCDDVGDDGGSASESSDVDSDDVDQRNIMKGRRRRAEVNYSERPNSDSSDSSGCGSSGGGGVDANTKSANAEVLGCTGCLGSSNASSVARQQLAHLEC</sequence>
<protein>
    <submittedName>
        <fullName evidence="2">Uncharacterized protein</fullName>
    </submittedName>
</protein>
<organism evidence="2 3">
    <name type="scientific">Emiliania huxleyi (strain CCMP1516)</name>
    <dbReference type="NCBI Taxonomy" id="280463"/>
    <lineage>
        <taxon>Eukaryota</taxon>
        <taxon>Haptista</taxon>
        <taxon>Haptophyta</taxon>
        <taxon>Prymnesiophyceae</taxon>
        <taxon>Isochrysidales</taxon>
        <taxon>Noelaerhabdaceae</taxon>
        <taxon>Emiliania</taxon>
    </lineage>
</organism>
<dbReference type="GeneID" id="17282620"/>
<reference evidence="2" key="2">
    <citation type="submission" date="2024-10" db="UniProtKB">
        <authorList>
            <consortium name="EnsemblProtists"/>
        </authorList>
    </citation>
    <scope>IDENTIFICATION</scope>
</reference>
<evidence type="ECO:0000313" key="3">
    <source>
        <dbReference type="Proteomes" id="UP000013827"/>
    </source>
</evidence>
<feature type="region of interest" description="Disordered" evidence="1">
    <location>
        <begin position="51"/>
        <end position="75"/>
    </location>
</feature>
<dbReference type="HOGENOM" id="CLU_087457_0_0_1"/>
<dbReference type="RefSeq" id="XP_005789779.1">
    <property type="nucleotide sequence ID" value="XM_005789722.1"/>
</dbReference>
<keyword evidence="3" id="KW-1185">Reference proteome</keyword>
<dbReference type="EnsemblProtists" id="EOD37350">
    <property type="protein sequence ID" value="EOD37350"/>
    <property type="gene ID" value="EMIHUDRAFT_225488"/>
</dbReference>
<evidence type="ECO:0000313" key="2">
    <source>
        <dbReference type="EnsemblProtists" id="EOD37350"/>
    </source>
</evidence>
<reference evidence="3" key="1">
    <citation type="journal article" date="2013" name="Nature">
        <title>Pan genome of the phytoplankton Emiliania underpins its global distribution.</title>
        <authorList>
            <person name="Read B.A."/>
            <person name="Kegel J."/>
            <person name="Klute M.J."/>
            <person name="Kuo A."/>
            <person name="Lefebvre S.C."/>
            <person name="Maumus F."/>
            <person name="Mayer C."/>
            <person name="Miller J."/>
            <person name="Monier A."/>
            <person name="Salamov A."/>
            <person name="Young J."/>
            <person name="Aguilar M."/>
            <person name="Claverie J.M."/>
            <person name="Frickenhaus S."/>
            <person name="Gonzalez K."/>
            <person name="Herman E.K."/>
            <person name="Lin Y.C."/>
            <person name="Napier J."/>
            <person name="Ogata H."/>
            <person name="Sarno A.F."/>
            <person name="Shmutz J."/>
            <person name="Schroeder D."/>
            <person name="de Vargas C."/>
            <person name="Verret F."/>
            <person name="von Dassow P."/>
            <person name="Valentin K."/>
            <person name="Van de Peer Y."/>
            <person name="Wheeler G."/>
            <person name="Dacks J.B."/>
            <person name="Delwiche C.F."/>
            <person name="Dyhrman S.T."/>
            <person name="Glockner G."/>
            <person name="John U."/>
            <person name="Richards T."/>
            <person name="Worden A.Z."/>
            <person name="Zhang X."/>
            <person name="Grigoriev I.V."/>
            <person name="Allen A.E."/>
            <person name="Bidle K."/>
            <person name="Borodovsky M."/>
            <person name="Bowler C."/>
            <person name="Brownlee C."/>
            <person name="Cock J.M."/>
            <person name="Elias M."/>
            <person name="Gladyshev V.N."/>
            <person name="Groth M."/>
            <person name="Guda C."/>
            <person name="Hadaegh A."/>
            <person name="Iglesias-Rodriguez M.D."/>
            <person name="Jenkins J."/>
            <person name="Jones B.M."/>
            <person name="Lawson T."/>
            <person name="Leese F."/>
            <person name="Lindquist E."/>
            <person name="Lobanov A."/>
            <person name="Lomsadze A."/>
            <person name="Malik S.B."/>
            <person name="Marsh M.E."/>
            <person name="Mackinder L."/>
            <person name="Mock T."/>
            <person name="Mueller-Roeber B."/>
            <person name="Pagarete A."/>
            <person name="Parker M."/>
            <person name="Probert I."/>
            <person name="Quesneville H."/>
            <person name="Raines C."/>
            <person name="Rensing S.A."/>
            <person name="Riano-Pachon D.M."/>
            <person name="Richier S."/>
            <person name="Rokitta S."/>
            <person name="Shiraiwa Y."/>
            <person name="Soanes D.M."/>
            <person name="van der Giezen M."/>
            <person name="Wahlund T.M."/>
            <person name="Williams B."/>
            <person name="Wilson W."/>
            <person name="Wolfe G."/>
            <person name="Wurch L.L."/>
        </authorList>
    </citation>
    <scope>NUCLEOTIDE SEQUENCE</scope>
</reference>
<accession>A0A0D3KNL5</accession>
<evidence type="ECO:0000256" key="1">
    <source>
        <dbReference type="SAM" id="MobiDB-lite"/>
    </source>
</evidence>
<feature type="region of interest" description="Disordered" evidence="1">
    <location>
        <begin position="165"/>
        <end position="246"/>
    </location>
</feature>
<name>A0A0D3KNL5_EMIH1</name>
<dbReference type="AlphaFoldDB" id="A0A0D3KNL5"/>
<dbReference type="KEGG" id="ehx:EMIHUDRAFT_225488"/>
<proteinExistence type="predicted"/>
<dbReference type="Proteomes" id="UP000013827">
    <property type="component" value="Unassembled WGS sequence"/>
</dbReference>